<proteinExistence type="predicted"/>
<dbReference type="PATRIC" id="fig|1121326.3.peg.3342"/>
<reference evidence="1 2" key="1">
    <citation type="submission" date="2016-04" db="EMBL/GenBank/DDBJ databases">
        <title>Genome sequence of Clostridium magnum DSM 2767.</title>
        <authorList>
            <person name="Poehlein A."/>
            <person name="Uhlig R."/>
            <person name="Fischer R."/>
            <person name="Bahl H."/>
            <person name="Daniel R."/>
        </authorList>
    </citation>
    <scope>NUCLEOTIDE SEQUENCE [LARGE SCALE GENOMIC DNA]</scope>
    <source>
        <strain evidence="1 2">DSM 2767</strain>
    </source>
</reference>
<evidence type="ECO:0000313" key="2">
    <source>
        <dbReference type="Proteomes" id="UP000076603"/>
    </source>
</evidence>
<evidence type="ECO:0008006" key="3">
    <source>
        <dbReference type="Google" id="ProtNLM"/>
    </source>
</evidence>
<dbReference type="OrthoDB" id="9815497at2"/>
<accession>A0A168DWA2</accession>
<dbReference type="NCBIfam" id="TIGR03309">
    <property type="entry name" value="matur_yqeB"/>
    <property type="match status" value="1"/>
</dbReference>
<comment type="caution">
    <text evidence="1">The sequence shown here is derived from an EMBL/GenBank/DDBJ whole genome shotgun (WGS) entry which is preliminary data.</text>
</comment>
<gene>
    <name evidence="1" type="ORF">CLMAG_33080</name>
</gene>
<sequence>MFEDIAIVRGGGDIASGAIQKLYRSGFKVLVLETKKPTSIRRNVCFSEAIFEQYVTIEEIKAVHVNSIDEVEKNWEEGSVPVIIDKEGKYIDIIKPEIVLDAILAKKNLGTNKNMAPITIALGPGFEAGKDVDVVIETMRGHNLGRLIFSGSAMENTGLPGKINGYSKERVIYSPAEGIISNVKEIGDLVKAGETIAVVSNIEIKTLIDGILRGIIKEGTNVFRGLKIADVDPRLTEKENCYTISDKARCIGGAVLEAILYLKNIRTDIHRKK</sequence>
<organism evidence="1 2">
    <name type="scientific">Clostridium magnum DSM 2767</name>
    <dbReference type="NCBI Taxonomy" id="1121326"/>
    <lineage>
        <taxon>Bacteria</taxon>
        <taxon>Bacillati</taxon>
        <taxon>Bacillota</taxon>
        <taxon>Clostridia</taxon>
        <taxon>Eubacteriales</taxon>
        <taxon>Clostridiaceae</taxon>
        <taxon>Clostridium</taxon>
    </lineage>
</organism>
<keyword evidence="2" id="KW-1185">Reference proteome</keyword>
<dbReference type="InterPro" id="IPR017695">
    <property type="entry name" value="Se-dep_Mo_hydrolase_YqeB"/>
</dbReference>
<dbReference type="EMBL" id="LWAE01000003">
    <property type="protein sequence ID" value="KZL91549.1"/>
    <property type="molecule type" value="Genomic_DNA"/>
</dbReference>
<protein>
    <recommendedName>
        <fullName evidence="3">Selenium-dependent molybdenum hydroxylase system protein, YqeB family</fullName>
    </recommendedName>
</protein>
<dbReference type="STRING" id="1121326.CLMAG_33080"/>
<dbReference type="Proteomes" id="UP000076603">
    <property type="component" value="Unassembled WGS sequence"/>
</dbReference>
<dbReference type="RefSeq" id="WP_066624435.1">
    <property type="nucleotide sequence ID" value="NZ_FQXL01000005.1"/>
</dbReference>
<evidence type="ECO:0000313" key="1">
    <source>
        <dbReference type="EMBL" id="KZL91549.1"/>
    </source>
</evidence>
<dbReference type="AlphaFoldDB" id="A0A168DWA2"/>
<name>A0A168DWA2_9CLOT</name>